<reference evidence="1 2" key="1">
    <citation type="submission" date="2024-08" db="EMBL/GenBank/DDBJ databases">
        <title>Two novel Cytobacillus novel species.</title>
        <authorList>
            <person name="Liu G."/>
        </authorList>
    </citation>
    <scope>NUCLEOTIDE SEQUENCE [LARGE SCALE GENOMIC DNA]</scope>
    <source>
        <strain evidence="1 2">FJAT-53684</strain>
    </source>
</reference>
<comment type="caution">
    <text evidence="1">The sequence shown here is derived from an EMBL/GenBank/DDBJ whole genome shotgun (WGS) entry which is preliminary data.</text>
</comment>
<evidence type="ECO:0000313" key="1">
    <source>
        <dbReference type="EMBL" id="MFE8695549.1"/>
    </source>
</evidence>
<gene>
    <name evidence="1" type="ORF">ACFYKT_04150</name>
</gene>
<evidence type="ECO:0008006" key="3">
    <source>
        <dbReference type="Google" id="ProtNLM"/>
    </source>
</evidence>
<evidence type="ECO:0000313" key="2">
    <source>
        <dbReference type="Proteomes" id="UP001601058"/>
    </source>
</evidence>
<dbReference type="RefSeq" id="WP_389215861.1">
    <property type="nucleotide sequence ID" value="NZ_JBIACJ010000002.1"/>
</dbReference>
<protein>
    <recommendedName>
        <fullName evidence="3">Replicative helicase inhibitor G39P N-terminal domain-containing protein</fullName>
    </recommendedName>
</protein>
<name>A0ABW6JUJ7_9BACI</name>
<dbReference type="Gene3D" id="1.10.8.200">
    <property type="entry name" value="Replisome organizer (g39p helicase loader/inhibitor protein)"/>
    <property type="match status" value="1"/>
</dbReference>
<sequence>MTKRETFTLLALIAVYYEQFECTQQKIDSWFLVLKDYPLAQIEDNLLAYVAKSAYPPKLSELILKPAGTSRVIPNCDGTDDLLTVEQQPASEKVIQAELRNMREILGIKREETSCLTII</sequence>
<accession>A0ABW6JUJ7</accession>
<dbReference type="Proteomes" id="UP001601058">
    <property type="component" value="Unassembled WGS sequence"/>
</dbReference>
<proteinExistence type="predicted"/>
<dbReference type="EMBL" id="JBIACJ010000002">
    <property type="protein sequence ID" value="MFE8695549.1"/>
    <property type="molecule type" value="Genomic_DNA"/>
</dbReference>
<organism evidence="1 2">
    <name type="scientific">Cytobacillus mangrovibacter</name>
    <dbReference type="NCBI Taxonomy" id="3299024"/>
    <lineage>
        <taxon>Bacteria</taxon>
        <taxon>Bacillati</taxon>
        <taxon>Bacillota</taxon>
        <taxon>Bacilli</taxon>
        <taxon>Bacillales</taxon>
        <taxon>Bacillaceae</taxon>
        <taxon>Cytobacillus</taxon>
    </lineage>
</organism>
<keyword evidence="2" id="KW-1185">Reference proteome</keyword>